<dbReference type="PANTHER" id="PTHR33841">
    <property type="entry name" value="DNA METHYLTRANSFERASE YEEA-RELATED"/>
    <property type="match status" value="1"/>
</dbReference>
<keyword evidence="12" id="KW-1185">Reference proteome</keyword>
<dbReference type="PROSITE" id="PS51679">
    <property type="entry name" value="SAM_MT_C5"/>
    <property type="match status" value="1"/>
</dbReference>
<dbReference type="GO" id="GO:0003886">
    <property type="term" value="F:DNA (cytosine-5-)-methyltransferase activity"/>
    <property type="evidence" value="ECO:0007669"/>
    <property type="project" value="UniProtKB-EC"/>
</dbReference>
<evidence type="ECO:0000256" key="8">
    <source>
        <dbReference type="ARBA" id="ARBA00047942"/>
    </source>
</evidence>
<dbReference type="Pfam" id="PF07669">
    <property type="entry name" value="Eco57I"/>
    <property type="match status" value="1"/>
</dbReference>
<dbReference type="EC" id="2.1.1.72" evidence="1"/>
<sequence length="836" mass="96127">MKLKKPLTYISLFSSAGVGCYGFKLEGFRCVATVEILEKRLDIQRYNSKCEYESGYISDDIITKNAKNKIYSELLKWNISEKAEELDVLIATPPCQGMSVANHKKGDELNRNSLVIESILLTKEIKPKFFVFENVRAFLNTICTDIDGSDKSIKEAIELNLAGQYHIHYQVINFKDFGNPSSRTRTLVIGTRKDLKEVTPFDIFPNLSKERKLKEIIGKLPSLKIMGEISEEDIYHNFKKYSPAMRNWICNIGEGESAFDNADPDRVPHKIVDGSVVYNVNKNGDKYKRQLWNKVAPCIHTRNDILSSQNTVHPVDDRVFSIREVMLMMSVPESFKWTQKSLDELNKLSVEDKIKFLKKEEMNIRHCLGEAVPTIIFQQIAKKAKNYLLNENFNEQSIKRIIEENELEVVENLNSFIETNSLKFPYSILSKIAELSNTARTENSAYYTSQDICYSVIKDLPEAKEFKTLRILEPSIGVGNFLPLLIEKYKTVNKVAIDVVDIDVNSINTLKLLLKKLEVPKNVSINIINFDFLLFNFEKKYDIVVGNPPYKKITKDKSLLSSYKKGIYNTDTNNIFSFFIEKSLKLGSVVALIVPKSLINSPEFNKTRDLLESLKVRKITDYGEKGFKGVKIETISFVVHAQKKSINNVIEIESYITKEISIKDQDYIFSKDFPYWLIYRNEMFDTISNKMKFNIFNAYRDRQITKKITADNGNIRVLKSRNIASNKTINIENYDSYTDNIDNLDVKKFMNNETAVLVPNLTYNPRACFLPKNAIVDGSVAILTLRNGSRPVNEKDLEYFGTEEFSRFYAVARNYGTRSLNIDNNSVFFFGLLKDM</sequence>
<dbReference type="REBASE" id="181570">
    <property type="entry name" value="M.FjoCI04ORF20675P"/>
</dbReference>
<dbReference type="AlphaFoldDB" id="A0A1J7CL37"/>
<comment type="caution">
    <text evidence="11">The sequence shown here is derived from an EMBL/GenBank/DDBJ whole genome shotgun (WGS) entry which is preliminary data.</text>
</comment>
<dbReference type="InterPro" id="IPR050953">
    <property type="entry name" value="N4_N6_ade-DNA_methylase"/>
</dbReference>
<organism evidence="11 12">
    <name type="scientific">Flavobacterium johnsoniae</name>
    <name type="common">Cytophaga johnsonae</name>
    <dbReference type="NCBI Taxonomy" id="986"/>
    <lineage>
        <taxon>Bacteria</taxon>
        <taxon>Pseudomonadati</taxon>
        <taxon>Bacteroidota</taxon>
        <taxon>Flavobacteriia</taxon>
        <taxon>Flavobacteriales</taxon>
        <taxon>Flavobacteriaceae</taxon>
        <taxon>Flavobacterium</taxon>
    </lineage>
</organism>
<dbReference type="InterPro" id="IPR002052">
    <property type="entry name" value="DNA_methylase_N6_adenine_CS"/>
</dbReference>
<evidence type="ECO:0000256" key="6">
    <source>
        <dbReference type="ARBA" id="ARBA00023125"/>
    </source>
</evidence>
<dbReference type="SUPFAM" id="SSF53335">
    <property type="entry name" value="S-adenosyl-L-methionine-dependent methyltransferases"/>
    <property type="match status" value="2"/>
</dbReference>
<proteinExistence type="inferred from homology"/>
<evidence type="ECO:0000256" key="4">
    <source>
        <dbReference type="ARBA" id="ARBA00022691"/>
    </source>
</evidence>
<evidence type="ECO:0000256" key="2">
    <source>
        <dbReference type="ARBA" id="ARBA00022603"/>
    </source>
</evidence>
<evidence type="ECO:0000256" key="5">
    <source>
        <dbReference type="ARBA" id="ARBA00022747"/>
    </source>
</evidence>
<keyword evidence="5" id="KW-0680">Restriction system</keyword>
<dbReference type="Proteomes" id="UP000182826">
    <property type="component" value="Unassembled WGS sequence"/>
</dbReference>
<dbReference type="GO" id="GO:0032259">
    <property type="term" value="P:methylation"/>
    <property type="evidence" value="ECO:0007669"/>
    <property type="project" value="UniProtKB-KW"/>
</dbReference>
<dbReference type="Pfam" id="PF00145">
    <property type="entry name" value="DNA_methylase"/>
    <property type="match status" value="1"/>
</dbReference>
<dbReference type="Gene3D" id="3.40.50.150">
    <property type="entry name" value="Vaccinia Virus protein VP39"/>
    <property type="match status" value="2"/>
</dbReference>
<comment type="catalytic activity">
    <reaction evidence="7">
        <text>a 2'-deoxycytidine in DNA + S-adenosyl-L-methionine = a 5-methyl-2'-deoxycytidine in DNA + S-adenosyl-L-homocysteine + H(+)</text>
        <dbReference type="Rhea" id="RHEA:13681"/>
        <dbReference type="Rhea" id="RHEA-COMP:11369"/>
        <dbReference type="Rhea" id="RHEA-COMP:11370"/>
        <dbReference type="ChEBI" id="CHEBI:15378"/>
        <dbReference type="ChEBI" id="CHEBI:57856"/>
        <dbReference type="ChEBI" id="CHEBI:59789"/>
        <dbReference type="ChEBI" id="CHEBI:85452"/>
        <dbReference type="ChEBI" id="CHEBI:85454"/>
        <dbReference type="EC" id="2.1.1.37"/>
    </reaction>
</comment>
<feature type="domain" description="Type II methyltransferase M.TaqI-like" evidence="10">
    <location>
        <begin position="519"/>
        <end position="625"/>
    </location>
</feature>
<dbReference type="GO" id="GO:0003677">
    <property type="term" value="F:DNA binding"/>
    <property type="evidence" value="ECO:0007669"/>
    <property type="project" value="UniProtKB-KW"/>
</dbReference>
<evidence type="ECO:0000259" key="10">
    <source>
        <dbReference type="Pfam" id="PF07669"/>
    </source>
</evidence>
<keyword evidence="6" id="KW-0238">DNA-binding</keyword>
<accession>A0A1J7CL37</accession>
<comment type="similarity">
    <text evidence="9">Belongs to the class I-like SAM-binding methyltransferase superfamily. C5-methyltransferase family.</text>
</comment>
<dbReference type="PROSITE" id="PS00094">
    <property type="entry name" value="C5_MTASE_1"/>
    <property type="match status" value="1"/>
</dbReference>
<feature type="active site" evidence="9">
    <location>
        <position position="95"/>
    </location>
</feature>
<keyword evidence="11" id="KW-0378">Hydrolase</keyword>
<keyword evidence="2 9" id="KW-0489">Methyltransferase</keyword>
<dbReference type="EMBL" id="MLFK01000010">
    <property type="protein sequence ID" value="OIV40354.1"/>
    <property type="molecule type" value="Genomic_DNA"/>
</dbReference>
<dbReference type="PANTHER" id="PTHR33841:SF6">
    <property type="entry name" value="TYPE II METHYLTRANSFERASE M.HINDII"/>
    <property type="match status" value="1"/>
</dbReference>
<gene>
    <name evidence="11" type="ORF">BKM63_20675</name>
</gene>
<dbReference type="GO" id="GO:0004519">
    <property type="term" value="F:endonuclease activity"/>
    <property type="evidence" value="ECO:0007669"/>
    <property type="project" value="UniProtKB-KW"/>
</dbReference>
<keyword evidence="11" id="KW-0255">Endonuclease</keyword>
<dbReference type="InterPro" id="IPR011639">
    <property type="entry name" value="MethylTrfase_TaqI-like_dom"/>
</dbReference>
<evidence type="ECO:0000256" key="3">
    <source>
        <dbReference type="ARBA" id="ARBA00022679"/>
    </source>
</evidence>
<dbReference type="PROSITE" id="PS00092">
    <property type="entry name" value="N6_MTASE"/>
    <property type="match status" value="1"/>
</dbReference>
<name>A0A1J7CL37_FLAJO</name>
<keyword evidence="3 9" id="KW-0808">Transferase</keyword>
<dbReference type="Gene3D" id="3.90.120.10">
    <property type="entry name" value="DNA Methylase, subunit A, domain 2"/>
    <property type="match status" value="1"/>
</dbReference>
<dbReference type="InterPro" id="IPR029063">
    <property type="entry name" value="SAM-dependent_MTases_sf"/>
</dbReference>
<evidence type="ECO:0000256" key="9">
    <source>
        <dbReference type="PROSITE-ProRule" id="PRU01016"/>
    </source>
</evidence>
<evidence type="ECO:0000256" key="1">
    <source>
        <dbReference type="ARBA" id="ARBA00011900"/>
    </source>
</evidence>
<evidence type="ECO:0000256" key="7">
    <source>
        <dbReference type="ARBA" id="ARBA00047422"/>
    </source>
</evidence>
<dbReference type="PROSITE" id="PS51257">
    <property type="entry name" value="PROKAR_LIPOPROTEIN"/>
    <property type="match status" value="1"/>
</dbReference>
<dbReference type="RefSeq" id="WP_071638478.1">
    <property type="nucleotide sequence ID" value="NZ_MLFK01000010.1"/>
</dbReference>
<evidence type="ECO:0000313" key="11">
    <source>
        <dbReference type="EMBL" id="OIV40354.1"/>
    </source>
</evidence>
<reference evidence="11 12" key="1">
    <citation type="submission" date="2016-10" db="EMBL/GenBank/DDBJ databases">
        <title>Draft Genome Sequence of Rhizobacteria Flavobacterium johnsoniae CI04.</title>
        <authorList>
            <person name="Bravo J.I."/>
            <person name="Lozano G.L."/>
            <person name="Handelsman J."/>
        </authorList>
    </citation>
    <scope>NUCLEOTIDE SEQUENCE [LARGE SCALE GENOMIC DNA]</scope>
    <source>
        <strain evidence="11 12">CI04</strain>
    </source>
</reference>
<dbReference type="GO" id="GO:0009307">
    <property type="term" value="P:DNA restriction-modification system"/>
    <property type="evidence" value="ECO:0007669"/>
    <property type="project" value="UniProtKB-KW"/>
</dbReference>
<keyword evidence="11" id="KW-0540">Nuclease</keyword>
<dbReference type="InterPro" id="IPR018117">
    <property type="entry name" value="C5_DNA_meth_AS"/>
</dbReference>
<evidence type="ECO:0000313" key="12">
    <source>
        <dbReference type="Proteomes" id="UP000182826"/>
    </source>
</evidence>
<keyword evidence="4 9" id="KW-0949">S-adenosyl-L-methionine</keyword>
<dbReference type="PRINTS" id="PR00507">
    <property type="entry name" value="N12N6MTFRASE"/>
</dbReference>
<dbReference type="InterPro" id="IPR001525">
    <property type="entry name" value="C5_MeTfrase"/>
</dbReference>
<dbReference type="GO" id="GO:0009007">
    <property type="term" value="F:site-specific DNA-methyltransferase (adenine-specific) activity"/>
    <property type="evidence" value="ECO:0007669"/>
    <property type="project" value="UniProtKB-EC"/>
</dbReference>
<protein>
    <recommendedName>
        <fullName evidence="1">site-specific DNA-methyltransferase (adenine-specific)</fullName>
        <ecNumber evidence="1">2.1.1.72</ecNumber>
    </recommendedName>
</protein>
<dbReference type="OrthoDB" id="32195at2"/>
<comment type="catalytic activity">
    <reaction evidence="8">
        <text>a 2'-deoxyadenosine in DNA + S-adenosyl-L-methionine = an N(6)-methyl-2'-deoxyadenosine in DNA + S-adenosyl-L-homocysteine + H(+)</text>
        <dbReference type="Rhea" id="RHEA:15197"/>
        <dbReference type="Rhea" id="RHEA-COMP:12418"/>
        <dbReference type="Rhea" id="RHEA-COMP:12419"/>
        <dbReference type="ChEBI" id="CHEBI:15378"/>
        <dbReference type="ChEBI" id="CHEBI:57856"/>
        <dbReference type="ChEBI" id="CHEBI:59789"/>
        <dbReference type="ChEBI" id="CHEBI:90615"/>
        <dbReference type="ChEBI" id="CHEBI:90616"/>
        <dbReference type="EC" id="2.1.1.72"/>
    </reaction>
</comment>